<gene>
    <name evidence="1" type="ORF">HannXRQ_Chr02g0056691</name>
</gene>
<dbReference type="AlphaFoldDB" id="A0A251VIN7"/>
<reference evidence="2" key="1">
    <citation type="journal article" date="2017" name="Nature">
        <title>The sunflower genome provides insights into oil metabolism, flowering and Asterid evolution.</title>
        <authorList>
            <person name="Badouin H."/>
            <person name="Gouzy J."/>
            <person name="Grassa C.J."/>
            <person name="Murat F."/>
            <person name="Staton S.E."/>
            <person name="Cottret L."/>
            <person name="Lelandais-Briere C."/>
            <person name="Owens G.L."/>
            <person name="Carrere S."/>
            <person name="Mayjonade B."/>
            <person name="Legrand L."/>
            <person name="Gill N."/>
            <person name="Kane N.C."/>
            <person name="Bowers J.E."/>
            <person name="Hubner S."/>
            <person name="Bellec A."/>
            <person name="Berard A."/>
            <person name="Berges H."/>
            <person name="Blanchet N."/>
            <person name="Boniface M.C."/>
            <person name="Brunel D."/>
            <person name="Catrice O."/>
            <person name="Chaidir N."/>
            <person name="Claudel C."/>
            <person name="Donnadieu C."/>
            <person name="Faraut T."/>
            <person name="Fievet G."/>
            <person name="Helmstetter N."/>
            <person name="King M."/>
            <person name="Knapp S.J."/>
            <person name="Lai Z."/>
            <person name="Le Paslier M.C."/>
            <person name="Lippi Y."/>
            <person name="Lorenzon L."/>
            <person name="Mandel J.R."/>
            <person name="Marage G."/>
            <person name="Marchand G."/>
            <person name="Marquand E."/>
            <person name="Bret-Mestries E."/>
            <person name="Morien E."/>
            <person name="Nambeesan S."/>
            <person name="Nguyen T."/>
            <person name="Pegot-Espagnet P."/>
            <person name="Pouilly N."/>
            <person name="Raftis F."/>
            <person name="Sallet E."/>
            <person name="Schiex T."/>
            <person name="Thomas J."/>
            <person name="Vandecasteele C."/>
            <person name="Vares D."/>
            <person name="Vear F."/>
            <person name="Vautrin S."/>
            <person name="Crespi M."/>
            <person name="Mangin B."/>
            <person name="Burke J.M."/>
            <person name="Salse J."/>
            <person name="Munos S."/>
            <person name="Vincourt P."/>
            <person name="Rieseberg L.H."/>
            <person name="Langlade N.B."/>
        </authorList>
    </citation>
    <scope>NUCLEOTIDE SEQUENCE [LARGE SCALE GENOMIC DNA]</scope>
    <source>
        <strain evidence="2">cv. SF193</strain>
    </source>
</reference>
<dbReference type="InParanoid" id="A0A251VIN7"/>
<dbReference type="Proteomes" id="UP000215914">
    <property type="component" value="Chromosome 2"/>
</dbReference>
<evidence type="ECO:0000313" key="2">
    <source>
        <dbReference type="Proteomes" id="UP000215914"/>
    </source>
</evidence>
<proteinExistence type="predicted"/>
<evidence type="ECO:0000313" key="1">
    <source>
        <dbReference type="EMBL" id="OTG35430.1"/>
    </source>
</evidence>
<dbReference type="EMBL" id="CM007891">
    <property type="protein sequence ID" value="OTG35430.1"/>
    <property type="molecule type" value="Genomic_DNA"/>
</dbReference>
<accession>A0A251VIN7</accession>
<keyword evidence="2" id="KW-1185">Reference proteome</keyword>
<organism evidence="1 2">
    <name type="scientific">Helianthus annuus</name>
    <name type="common">Common sunflower</name>
    <dbReference type="NCBI Taxonomy" id="4232"/>
    <lineage>
        <taxon>Eukaryota</taxon>
        <taxon>Viridiplantae</taxon>
        <taxon>Streptophyta</taxon>
        <taxon>Embryophyta</taxon>
        <taxon>Tracheophyta</taxon>
        <taxon>Spermatophyta</taxon>
        <taxon>Magnoliopsida</taxon>
        <taxon>eudicotyledons</taxon>
        <taxon>Gunneridae</taxon>
        <taxon>Pentapetalae</taxon>
        <taxon>asterids</taxon>
        <taxon>campanulids</taxon>
        <taxon>Asterales</taxon>
        <taxon>Asteraceae</taxon>
        <taxon>Asteroideae</taxon>
        <taxon>Heliantheae alliance</taxon>
        <taxon>Heliantheae</taxon>
        <taxon>Helianthus</taxon>
    </lineage>
</organism>
<sequence>MGYDQNRSFGILGTTLGFFFYGDSRGRQSRGFRRRFFCRRLSGDIQQRFRHNSDSGTAAIPAQQRLRHSSDSFVDWIDSRWKMII</sequence>
<name>A0A251VIN7_HELAN</name>
<protein>
    <submittedName>
        <fullName evidence="1">Uncharacterized protein</fullName>
    </submittedName>
</protein>